<organism evidence="3 4">
    <name type="scientific">Aminobacter aminovorans</name>
    <name type="common">Chelatobacter heintzii</name>
    <dbReference type="NCBI Taxonomy" id="83263"/>
    <lineage>
        <taxon>Bacteria</taxon>
        <taxon>Pseudomonadati</taxon>
        <taxon>Pseudomonadota</taxon>
        <taxon>Alphaproteobacteria</taxon>
        <taxon>Hyphomicrobiales</taxon>
        <taxon>Phyllobacteriaceae</taxon>
        <taxon>Aminobacter</taxon>
    </lineage>
</organism>
<proteinExistence type="inferred from homology"/>
<dbReference type="Pfam" id="PF00144">
    <property type="entry name" value="Beta-lactamase"/>
    <property type="match status" value="1"/>
</dbReference>
<dbReference type="Proteomes" id="UP000254701">
    <property type="component" value="Unassembled WGS sequence"/>
</dbReference>
<keyword evidence="3" id="KW-0121">Carboxypeptidase</keyword>
<dbReference type="SUPFAM" id="SSF56601">
    <property type="entry name" value="beta-lactamase/transpeptidase-like"/>
    <property type="match status" value="1"/>
</dbReference>
<dbReference type="EC" id="3.4.16.4" evidence="3"/>
<evidence type="ECO:0000313" key="4">
    <source>
        <dbReference type="Proteomes" id="UP000254701"/>
    </source>
</evidence>
<sequence>MPSLSAASIELFEDLIRYEVEDKAIPSISYALVDRDGVLAEGHIQRTDRHFDMREDTCFRIGSITKTFTSLAMMQLVEKGLVDIDVDVSTYLPGFHPINPFAGAEAGPHGSVISLRKLMTHTSGLVREPKSGHYLDATRPPLEDTVNELASSTLKQDPSIGIMHYSNAGIAVVGRVIEVVTGQSYSDYVAENIMKPLGMNQSSCGMAPGIRERLAPADMWTLDGDTPAPVFSLGGSPAGNIFSTTGDMARYVQCLLRGGFNAEGTSIISPASLREMWTPFGKRPDSLDKSMAGYGLCYGAGEVDGWESVGHGGAVYGYASHMLILPGAGIGVLIFATLDFANQIASRLGVDGLRIALAERKMGTPLQRMQRPPVIADEQFNSLPGYYSDDATQEVVEVKAKAGKLYLMGDGVPLQIRPVSGKDFVIDGRIYGRGAGYAHMNLSFPEPGKLVWKDASWTRIEAPTDETVPYEIEPHLGEYGPDFNITYLSYSHGGLKCLIEYFCTHSCEPVGEGRFRMHGKLYEDEILELDAVDDNGRRGIRVGPMFLERRPLSRAEAA</sequence>
<reference evidence="3 4" key="1">
    <citation type="submission" date="2018-06" db="EMBL/GenBank/DDBJ databases">
        <authorList>
            <consortium name="Pathogen Informatics"/>
            <person name="Doyle S."/>
        </authorList>
    </citation>
    <scope>NUCLEOTIDE SEQUENCE [LARGE SCALE GENOMIC DNA]</scope>
    <source>
        <strain evidence="3 4">NCTC10684</strain>
    </source>
</reference>
<dbReference type="AlphaFoldDB" id="A0A380WGQ4"/>
<dbReference type="OrthoDB" id="9808046at2"/>
<gene>
    <name evidence="3" type="ORF">NCTC10684_00594</name>
</gene>
<dbReference type="PANTHER" id="PTHR22935">
    <property type="entry name" value="PENICILLIN-BINDING PROTEIN"/>
    <property type="match status" value="1"/>
</dbReference>
<dbReference type="InterPro" id="IPR001466">
    <property type="entry name" value="Beta-lactam-related"/>
</dbReference>
<dbReference type="PANTHER" id="PTHR22935:SF95">
    <property type="entry name" value="BETA-LACTAMASE-LIKE 1-RELATED"/>
    <property type="match status" value="1"/>
</dbReference>
<keyword evidence="3" id="KW-0645">Protease</keyword>
<protein>
    <submittedName>
        <fullName evidence="3">D-alanyl-D-alanine carboxypeptidase</fullName>
        <ecNumber evidence="3">3.4.16.4</ecNumber>
    </submittedName>
</protein>
<dbReference type="Gene3D" id="3.40.710.10">
    <property type="entry name" value="DD-peptidase/beta-lactamase superfamily"/>
    <property type="match status" value="1"/>
</dbReference>
<dbReference type="EMBL" id="UFSM01000001">
    <property type="protein sequence ID" value="SUU87396.1"/>
    <property type="molecule type" value="Genomic_DNA"/>
</dbReference>
<accession>A0A380WGQ4</accession>
<evidence type="ECO:0000259" key="2">
    <source>
        <dbReference type="Pfam" id="PF00144"/>
    </source>
</evidence>
<evidence type="ECO:0000313" key="3">
    <source>
        <dbReference type="EMBL" id="SUU87396.1"/>
    </source>
</evidence>
<dbReference type="InterPro" id="IPR051478">
    <property type="entry name" value="Beta-lactamase-like_AB/R"/>
</dbReference>
<evidence type="ECO:0000256" key="1">
    <source>
        <dbReference type="ARBA" id="ARBA00038473"/>
    </source>
</evidence>
<dbReference type="InterPro" id="IPR012338">
    <property type="entry name" value="Beta-lactam/transpept-like"/>
</dbReference>
<keyword evidence="3" id="KW-0378">Hydrolase</keyword>
<feature type="domain" description="Beta-lactamase-related" evidence="2">
    <location>
        <begin position="12"/>
        <end position="342"/>
    </location>
</feature>
<comment type="similarity">
    <text evidence="1">Belongs to the beta-lactamase family.</text>
</comment>
<dbReference type="RefSeq" id="WP_115729913.1">
    <property type="nucleotide sequence ID" value="NZ_BAAAVY010000015.1"/>
</dbReference>
<name>A0A380WGQ4_AMIAI</name>
<dbReference type="GO" id="GO:0009002">
    <property type="term" value="F:serine-type D-Ala-D-Ala carboxypeptidase activity"/>
    <property type="evidence" value="ECO:0007669"/>
    <property type="project" value="UniProtKB-EC"/>
</dbReference>